<dbReference type="EMBL" id="BN001307">
    <property type="protein sequence ID" value="CBF87111.1"/>
    <property type="molecule type" value="Genomic_DNA"/>
</dbReference>
<dbReference type="eggNOG" id="KOG0029">
    <property type="taxonomic scope" value="Eukaryota"/>
</dbReference>
<dbReference type="InterPro" id="IPR002937">
    <property type="entry name" value="Amino_oxidase"/>
</dbReference>
<dbReference type="Gene3D" id="3.30.1330.40">
    <property type="entry name" value="RutC-like"/>
    <property type="match status" value="1"/>
</dbReference>
<comment type="similarity">
    <text evidence="1">Belongs to the flavin monoamine oxidase family.</text>
</comment>
<dbReference type="PANTHER" id="PTHR43563">
    <property type="entry name" value="AMINE OXIDASE"/>
    <property type="match status" value="1"/>
</dbReference>
<keyword evidence="6" id="KW-1185">Reference proteome</keyword>
<dbReference type="PANTHER" id="PTHR43563:SF14">
    <property type="entry name" value="AMINE OXIDASE"/>
    <property type="match status" value="1"/>
</dbReference>
<gene>
    <name evidence="5" type="ORF">ANIA_02566</name>
</gene>
<sequence>MTRVETVDLATTTAAYYAPATITSANSQVIHVAGQAEMTKDETVPADYESQVHLALLNLRKILILSGASVKDILKLTLYIVNYNSASRVHTRHLKRFLAGHRPAITLVPVARLAAPAWLFEVDAVAVRPASAVPRSLTGTANMGKLDVQCCVRASTSRVISRVYALAKRFGVEILEQNTTGLCVLQDVDGDCSTFEYGELPKVFVLSSSSERYRPDPRYGRSRLPLSIQFVLETQSGIPMTFEAYLWSRSAGKETLATSAVWIRAMLGQDLRDISALWFIAYCKAGGGLLQMRSDRKGGGQHLRIRQGMQMISKSCPQDDGLLPQAPRAEAAVGRVLQLRLLHKAMMIFRTPFWVEKGYCGLIQSFASPASVIRHTSSLPDKKYILTCFMASDLGRAWAALPTDGRKAALIKQIGKLFDAKTEAAGHLVDLVIYEWVNDPYSGWGCPCIALTPGVMDAVGETIREPAGNLHFAGTEAAVRWRGYMEGAIESGERAAAEVIQKLNAASARL</sequence>
<dbReference type="Pfam" id="PF01593">
    <property type="entry name" value="Amino_oxidase"/>
    <property type="match status" value="1"/>
</dbReference>
<proteinExistence type="inferred from homology"/>
<dbReference type="GO" id="GO:0097621">
    <property type="term" value="F:monoamine oxidase activity"/>
    <property type="evidence" value="ECO:0007669"/>
    <property type="project" value="UniProtKB-EC"/>
</dbReference>
<dbReference type="Gene3D" id="3.50.50.60">
    <property type="entry name" value="FAD/NAD(P)-binding domain"/>
    <property type="match status" value="1"/>
</dbReference>
<dbReference type="InterPro" id="IPR035959">
    <property type="entry name" value="RutC-like_sf"/>
</dbReference>
<accession>C8VPV3</accession>
<dbReference type="InterPro" id="IPR006175">
    <property type="entry name" value="YjgF/YER057c/UK114"/>
</dbReference>
<reference evidence="6" key="2">
    <citation type="journal article" date="2009" name="Fungal Genet. Biol.">
        <title>The 2008 update of the Aspergillus nidulans genome annotation: a community effort.</title>
        <authorList>
            <person name="Wortman J.R."/>
            <person name="Gilsenan J.M."/>
            <person name="Joardar V."/>
            <person name="Deegan J."/>
            <person name="Clutterbuck J."/>
            <person name="Andersen M.R."/>
            <person name="Archer D."/>
            <person name="Bencina M."/>
            <person name="Braus G."/>
            <person name="Coutinho P."/>
            <person name="von Dohren H."/>
            <person name="Doonan J."/>
            <person name="Driessen A.J."/>
            <person name="Durek P."/>
            <person name="Espeso E."/>
            <person name="Fekete E."/>
            <person name="Flipphi M."/>
            <person name="Estrada C.G."/>
            <person name="Geysens S."/>
            <person name="Goldman G."/>
            <person name="de Groot P.W."/>
            <person name="Hansen K."/>
            <person name="Harris S.D."/>
            <person name="Heinekamp T."/>
            <person name="Helmstaedt K."/>
            <person name="Henrissat B."/>
            <person name="Hofmann G."/>
            <person name="Homan T."/>
            <person name="Horio T."/>
            <person name="Horiuchi H."/>
            <person name="James S."/>
            <person name="Jones M."/>
            <person name="Karaffa L."/>
            <person name="Karanyi Z."/>
            <person name="Kato M."/>
            <person name="Keller N."/>
            <person name="Kelly D.E."/>
            <person name="Kiel J.A."/>
            <person name="Kim J.M."/>
            <person name="van der Klei I.J."/>
            <person name="Klis F.M."/>
            <person name="Kovalchuk A."/>
            <person name="Krasevec N."/>
            <person name="Kubicek C.P."/>
            <person name="Liu B."/>
            <person name="Maccabe A."/>
            <person name="Meyer V."/>
            <person name="Mirabito P."/>
            <person name="Miskei M."/>
            <person name="Mos M."/>
            <person name="Mullins J."/>
            <person name="Nelson D.R."/>
            <person name="Nielsen J."/>
            <person name="Oakley B.R."/>
            <person name="Osmani S.A."/>
            <person name="Pakula T."/>
            <person name="Paszewski A."/>
            <person name="Paulsen I."/>
            <person name="Pilsyk S."/>
            <person name="Pocsi I."/>
            <person name="Punt P.J."/>
            <person name="Ram A.F."/>
            <person name="Ren Q."/>
            <person name="Robellet X."/>
            <person name="Robson G."/>
            <person name="Seiboth B."/>
            <person name="van Solingen P."/>
            <person name="Specht T."/>
            <person name="Sun J."/>
            <person name="Taheri-Talesh N."/>
            <person name="Takeshita N."/>
            <person name="Ussery D."/>
            <person name="vanKuyk P.A."/>
            <person name="Visser H."/>
            <person name="van de Vondervoort P.J."/>
            <person name="de Vries R.P."/>
            <person name="Walton J."/>
            <person name="Xiang X."/>
            <person name="Xiong Y."/>
            <person name="Zeng A.P."/>
            <person name="Brandt B.W."/>
            <person name="Cornell M.J."/>
            <person name="van den Hondel C.A."/>
            <person name="Visser J."/>
            <person name="Oliver S.G."/>
            <person name="Turner G."/>
        </authorList>
    </citation>
    <scope>GENOME REANNOTATION</scope>
    <source>
        <strain evidence="6">FGSC A4 / ATCC 38163 / CBS 112.46 / NRRL 194 / M139</strain>
    </source>
</reference>
<dbReference type="VEuPathDB" id="FungiDB:AN2566"/>
<dbReference type="InterPro" id="IPR050703">
    <property type="entry name" value="Flavin_MAO"/>
</dbReference>
<dbReference type="HOGENOM" id="CLU_004498_0_3_1"/>
<dbReference type="SUPFAM" id="SSF55298">
    <property type="entry name" value="YjgF-like"/>
    <property type="match status" value="1"/>
</dbReference>
<evidence type="ECO:0000256" key="3">
    <source>
        <dbReference type="ARBA" id="ARBA00048448"/>
    </source>
</evidence>
<dbReference type="Pfam" id="PF01042">
    <property type="entry name" value="Ribonuc_L-PSP"/>
    <property type="match status" value="1"/>
</dbReference>
<organism evidence="5 6">
    <name type="scientific">Emericella nidulans (strain FGSC A4 / ATCC 38163 / CBS 112.46 / NRRL 194 / M139)</name>
    <name type="common">Aspergillus nidulans</name>
    <dbReference type="NCBI Taxonomy" id="227321"/>
    <lineage>
        <taxon>Eukaryota</taxon>
        <taxon>Fungi</taxon>
        <taxon>Dikarya</taxon>
        <taxon>Ascomycota</taxon>
        <taxon>Pezizomycotina</taxon>
        <taxon>Eurotiomycetes</taxon>
        <taxon>Eurotiomycetidae</taxon>
        <taxon>Eurotiales</taxon>
        <taxon>Aspergillaceae</taxon>
        <taxon>Aspergillus</taxon>
        <taxon>Aspergillus subgen. Nidulantes</taxon>
    </lineage>
</organism>
<dbReference type="OMA" id="EWTRGAY"/>
<evidence type="ECO:0000313" key="5">
    <source>
        <dbReference type="EMBL" id="CBF87111.1"/>
    </source>
</evidence>
<dbReference type="InParanoid" id="Q5BA64"/>
<dbReference type="Gene3D" id="3.90.660.10">
    <property type="match status" value="1"/>
</dbReference>
<dbReference type="GeneID" id="2875365"/>
<dbReference type="KEGG" id="ani:ANIA_02566"/>
<protein>
    <recommendedName>
        <fullName evidence="2">monoamine oxidase</fullName>
        <ecNumber evidence="2">1.4.3.4</ecNumber>
    </recommendedName>
</protein>
<comment type="catalytic activity">
    <reaction evidence="3">
        <text>a secondary aliphatic amine + O2 + H2O = a primary amine + an aldehyde + H2O2</text>
        <dbReference type="Rhea" id="RHEA:26414"/>
        <dbReference type="ChEBI" id="CHEBI:15377"/>
        <dbReference type="ChEBI" id="CHEBI:15379"/>
        <dbReference type="ChEBI" id="CHEBI:16240"/>
        <dbReference type="ChEBI" id="CHEBI:17478"/>
        <dbReference type="ChEBI" id="CHEBI:58855"/>
        <dbReference type="ChEBI" id="CHEBI:65296"/>
        <dbReference type="EC" id="1.4.3.4"/>
    </reaction>
</comment>
<dbReference type="InterPro" id="IPR036188">
    <property type="entry name" value="FAD/NAD-bd_sf"/>
</dbReference>
<dbReference type="OrthoDB" id="5046242at2759"/>
<dbReference type="CDD" id="cd00448">
    <property type="entry name" value="YjgF_YER057c_UK114_family"/>
    <property type="match status" value="1"/>
</dbReference>
<dbReference type="Proteomes" id="UP000000560">
    <property type="component" value="Chromosome VII"/>
</dbReference>
<dbReference type="EC" id="1.4.3.4" evidence="2"/>
<dbReference type="SUPFAM" id="SSF54373">
    <property type="entry name" value="FAD-linked reductases, C-terminal domain"/>
    <property type="match status" value="1"/>
</dbReference>
<accession>Q5BA64</accession>
<evidence type="ECO:0000259" key="4">
    <source>
        <dbReference type="Pfam" id="PF01593"/>
    </source>
</evidence>
<name>Q5BA64_EMENI</name>
<reference evidence="6" key="1">
    <citation type="journal article" date="2005" name="Nature">
        <title>Sequencing of Aspergillus nidulans and comparative analysis with A. fumigatus and A. oryzae.</title>
        <authorList>
            <person name="Galagan J.E."/>
            <person name="Calvo S.E."/>
            <person name="Cuomo C."/>
            <person name="Ma L.J."/>
            <person name="Wortman J.R."/>
            <person name="Batzoglou S."/>
            <person name="Lee S.I."/>
            <person name="Basturkmen M."/>
            <person name="Spevak C.C."/>
            <person name="Clutterbuck J."/>
            <person name="Kapitonov V."/>
            <person name="Jurka J."/>
            <person name="Scazzocchio C."/>
            <person name="Farman M."/>
            <person name="Butler J."/>
            <person name="Purcell S."/>
            <person name="Harris S."/>
            <person name="Braus G.H."/>
            <person name="Draht O."/>
            <person name="Busch S."/>
            <person name="D'Enfert C."/>
            <person name="Bouchier C."/>
            <person name="Goldman G.H."/>
            <person name="Bell-Pedersen D."/>
            <person name="Griffiths-Jones S."/>
            <person name="Doonan J.H."/>
            <person name="Yu J."/>
            <person name="Vienken K."/>
            <person name="Pain A."/>
            <person name="Freitag M."/>
            <person name="Selker E.U."/>
            <person name="Archer D.B."/>
            <person name="Penalva M.A."/>
            <person name="Oakley B.R."/>
            <person name="Momany M."/>
            <person name="Tanaka T."/>
            <person name="Kumagai T."/>
            <person name="Asai K."/>
            <person name="Machida M."/>
            <person name="Nierman W.C."/>
            <person name="Denning D.W."/>
            <person name="Caddick M."/>
            <person name="Hynes M."/>
            <person name="Paoletti M."/>
            <person name="Fischer R."/>
            <person name="Miller B."/>
            <person name="Dyer P."/>
            <person name="Sachs M.S."/>
            <person name="Osmani S.A."/>
            <person name="Birren B.W."/>
        </authorList>
    </citation>
    <scope>NUCLEOTIDE SEQUENCE [LARGE SCALE GENOMIC DNA]</scope>
    <source>
        <strain evidence="6">FGSC A4 / ATCC 38163 / CBS 112.46 / NRRL 194 / M139</strain>
    </source>
</reference>
<dbReference type="SUPFAM" id="SSF51905">
    <property type="entry name" value="FAD/NAD(P)-binding domain"/>
    <property type="match status" value="1"/>
</dbReference>
<evidence type="ECO:0000313" key="6">
    <source>
        <dbReference type="Proteomes" id="UP000000560"/>
    </source>
</evidence>
<evidence type="ECO:0000256" key="1">
    <source>
        <dbReference type="ARBA" id="ARBA00005995"/>
    </source>
</evidence>
<feature type="domain" description="Amine oxidase" evidence="4">
    <location>
        <begin position="332"/>
        <end position="500"/>
    </location>
</feature>
<dbReference type="RefSeq" id="XP_660170.1">
    <property type="nucleotide sequence ID" value="XM_655078.1"/>
</dbReference>
<dbReference type="STRING" id="227321.Q5BA64"/>
<dbReference type="AlphaFoldDB" id="Q5BA64"/>
<evidence type="ECO:0000256" key="2">
    <source>
        <dbReference type="ARBA" id="ARBA00012804"/>
    </source>
</evidence>